<organism evidence="3 4">
    <name type="scientific">Paraburkholderia eburnea</name>
    <dbReference type="NCBI Taxonomy" id="1189126"/>
    <lineage>
        <taxon>Bacteria</taxon>
        <taxon>Pseudomonadati</taxon>
        <taxon>Pseudomonadota</taxon>
        <taxon>Betaproteobacteria</taxon>
        <taxon>Burkholderiales</taxon>
        <taxon>Burkholderiaceae</taxon>
        <taxon>Paraburkholderia</taxon>
    </lineage>
</organism>
<comment type="caution">
    <text evidence="3">The sequence shown here is derived from an EMBL/GenBank/DDBJ whole genome shotgun (WGS) entry which is preliminary data.</text>
</comment>
<dbReference type="InterPro" id="IPR012495">
    <property type="entry name" value="TadE-like_dom"/>
</dbReference>
<sequence length="165" mass="16841">MNTIAVMRRLRRPQRGTAVVEFSLGLPVLLFMMFFIVQAGWWMSNYVVLNNAVSAGARLLASERGFLTPYTDTAGAVSSATGSLSGTQTVTIAVVGSGATTTCSGKTADTTCATALGTLSQPPAAGTLASVSISYQFAAPFGGSLFGLGSIMPSTMSANASVAVQ</sequence>
<gene>
    <name evidence="3" type="ORF">B0G62_106221</name>
</gene>
<keyword evidence="4" id="KW-1185">Reference proteome</keyword>
<dbReference type="Pfam" id="PF07811">
    <property type="entry name" value="TadE"/>
    <property type="match status" value="1"/>
</dbReference>
<proteinExistence type="predicted"/>
<reference evidence="3 4" key="1">
    <citation type="submission" date="2018-01" db="EMBL/GenBank/DDBJ databases">
        <title>Genomic Encyclopedia of Type Strains, Phase III (KMG-III): the genomes of soil and plant-associated and newly described type strains.</title>
        <authorList>
            <person name="Whitman W."/>
        </authorList>
    </citation>
    <scope>NUCLEOTIDE SEQUENCE [LARGE SCALE GENOMIC DNA]</scope>
    <source>
        <strain evidence="3 4">JCM 18070</strain>
    </source>
</reference>
<dbReference type="OrthoDB" id="9100899at2"/>
<evidence type="ECO:0000256" key="1">
    <source>
        <dbReference type="SAM" id="Phobius"/>
    </source>
</evidence>
<name>A0A2S4MB16_9BURK</name>
<evidence type="ECO:0000313" key="3">
    <source>
        <dbReference type="EMBL" id="POR51687.1"/>
    </source>
</evidence>
<keyword evidence="1" id="KW-1133">Transmembrane helix</keyword>
<feature type="transmembrane region" description="Helical" evidence="1">
    <location>
        <begin position="20"/>
        <end position="43"/>
    </location>
</feature>
<dbReference type="RefSeq" id="WP_146055288.1">
    <property type="nucleotide sequence ID" value="NZ_PQGA01000006.1"/>
</dbReference>
<dbReference type="AlphaFoldDB" id="A0A2S4MB16"/>
<accession>A0A2S4MB16</accession>
<keyword evidence="1" id="KW-0812">Transmembrane</keyword>
<keyword evidence="1" id="KW-0472">Membrane</keyword>
<dbReference type="Proteomes" id="UP000237381">
    <property type="component" value="Unassembled WGS sequence"/>
</dbReference>
<feature type="domain" description="TadE-like" evidence="2">
    <location>
        <begin position="16"/>
        <end position="58"/>
    </location>
</feature>
<evidence type="ECO:0000259" key="2">
    <source>
        <dbReference type="Pfam" id="PF07811"/>
    </source>
</evidence>
<dbReference type="EMBL" id="PQGA01000006">
    <property type="protein sequence ID" value="POR51687.1"/>
    <property type="molecule type" value="Genomic_DNA"/>
</dbReference>
<protein>
    <submittedName>
        <fullName evidence="3">Flp pilus assembly protein TadG</fullName>
    </submittedName>
</protein>
<evidence type="ECO:0000313" key="4">
    <source>
        <dbReference type="Proteomes" id="UP000237381"/>
    </source>
</evidence>